<evidence type="ECO:0000313" key="3">
    <source>
        <dbReference type="EMBL" id="MST99014.1"/>
    </source>
</evidence>
<gene>
    <name evidence="3" type="ORF">FYJ85_18420</name>
</gene>
<accession>A0A844G7U4</accession>
<dbReference type="InterPro" id="IPR001943">
    <property type="entry name" value="UVR_dom"/>
</dbReference>
<sequence>MLCDVCKKNEATIHIKEMHGGETHTANLCAACASEKEKNGELSALGFNLAEMLCNLGKISSSAKPPQEAPAGAATVCPKCGWTIDKVRNFGGRLGCPHCYTTFAPMLAEAIKNVHRGSVHLGKRPQSVPQDGRAALEAELDNRRHELDALVKREEYEEAAVCRDRINQLKTQLEGLATGEVGND</sequence>
<dbReference type="GO" id="GO:0050897">
    <property type="term" value="F:cobalt ion binding"/>
    <property type="evidence" value="ECO:0007669"/>
    <property type="project" value="TreeGrafter"/>
</dbReference>
<dbReference type="Pfam" id="PF02151">
    <property type="entry name" value="UVR"/>
    <property type="match status" value="1"/>
</dbReference>
<dbReference type="GO" id="GO:0046870">
    <property type="term" value="F:cadmium ion binding"/>
    <property type="evidence" value="ECO:0007669"/>
    <property type="project" value="TreeGrafter"/>
</dbReference>
<dbReference type="GO" id="GO:0008270">
    <property type="term" value="F:zinc ion binding"/>
    <property type="evidence" value="ECO:0007669"/>
    <property type="project" value="TreeGrafter"/>
</dbReference>
<dbReference type="InterPro" id="IPR036876">
    <property type="entry name" value="UVR_dom_sf"/>
</dbReference>
<dbReference type="PANTHER" id="PTHR38430:SF1">
    <property type="entry name" value="PROTEIN-ARGININE KINASE ACTIVATOR PROTEIN"/>
    <property type="match status" value="1"/>
</dbReference>
<dbReference type="PANTHER" id="PTHR38430">
    <property type="entry name" value="PROTEIN-ARGININE KINASE ACTIVATOR PROTEIN"/>
    <property type="match status" value="1"/>
</dbReference>
<organism evidence="3 4">
    <name type="scientific">Victivallis lenta</name>
    <dbReference type="NCBI Taxonomy" id="2606640"/>
    <lineage>
        <taxon>Bacteria</taxon>
        <taxon>Pseudomonadati</taxon>
        <taxon>Lentisphaerota</taxon>
        <taxon>Lentisphaeria</taxon>
        <taxon>Victivallales</taxon>
        <taxon>Victivallaceae</taxon>
        <taxon>Victivallis</taxon>
    </lineage>
</organism>
<keyword evidence="1" id="KW-0227">DNA damage</keyword>
<dbReference type="InterPro" id="IPR025542">
    <property type="entry name" value="YacH"/>
</dbReference>
<evidence type="ECO:0000256" key="1">
    <source>
        <dbReference type="ARBA" id="ARBA00023236"/>
    </source>
</evidence>
<dbReference type="PIRSF" id="PIRSF015034">
    <property type="entry name" value="YacH"/>
    <property type="match status" value="1"/>
</dbReference>
<dbReference type="PROSITE" id="PS50151">
    <property type="entry name" value="UVR"/>
    <property type="match status" value="1"/>
</dbReference>
<comment type="caution">
    <text evidence="3">The sequence shown here is derived from an EMBL/GenBank/DDBJ whole genome shotgun (WGS) entry which is preliminary data.</text>
</comment>
<reference evidence="3 4" key="1">
    <citation type="submission" date="2019-08" db="EMBL/GenBank/DDBJ databases">
        <title>In-depth cultivation of the pig gut microbiome towards novel bacterial diversity and tailored functional studies.</title>
        <authorList>
            <person name="Wylensek D."/>
            <person name="Hitch T.C.A."/>
            <person name="Clavel T."/>
        </authorList>
    </citation>
    <scope>NUCLEOTIDE SEQUENCE [LARGE SCALE GENOMIC DNA]</scope>
    <source>
        <strain evidence="3 4">BBE-744-WT-12</strain>
    </source>
</reference>
<dbReference type="Gene3D" id="4.10.860.10">
    <property type="entry name" value="UVR domain"/>
    <property type="match status" value="1"/>
</dbReference>
<keyword evidence="1" id="KW-0742">SOS response</keyword>
<dbReference type="RefSeq" id="WP_154420100.1">
    <property type="nucleotide sequence ID" value="NZ_VUNS01000027.1"/>
</dbReference>
<dbReference type="SUPFAM" id="SSF46600">
    <property type="entry name" value="C-terminal UvrC-binding domain of UvrB"/>
    <property type="match status" value="1"/>
</dbReference>
<dbReference type="AlphaFoldDB" id="A0A844G7U4"/>
<dbReference type="Proteomes" id="UP000435649">
    <property type="component" value="Unassembled WGS sequence"/>
</dbReference>
<proteinExistence type="predicted"/>
<name>A0A844G7U4_9BACT</name>
<dbReference type="EMBL" id="VUNS01000027">
    <property type="protein sequence ID" value="MST99014.1"/>
    <property type="molecule type" value="Genomic_DNA"/>
</dbReference>
<dbReference type="GO" id="GO:0005507">
    <property type="term" value="F:copper ion binding"/>
    <property type="evidence" value="ECO:0007669"/>
    <property type="project" value="TreeGrafter"/>
</dbReference>
<dbReference type="GO" id="GO:0009432">
    <property type="term" value="P:SOS response"/>
    <property type="evidence" value="ECO:0007669"/>
    <property type="project" value="UniProtKB-KW"/>
</dbReference>
<feature type="domain" description="UVR" evidence="2">
    <location>
        <begin position="137"/>
        <end position="172"/>
    </location>
</feature>
<keyword evidence="4" id="KW-1185">Reference proteome</keyword>
<evidence type="ECO:0000313" key="4">
    <source>
        <dbReference type="Proteomes" id="UP000435649"/>
    </source>
</evidence>
<dbReference type="GO" id="GO:1990169">
    <property type="term" value="P:stress response to copper ion"/>
    <property type="evidence" value="ECO:0007669"/>
    <property type="project" value="TreeGrafter"/>
</dbReference>
<evidence type="ECO:0000259" key="2">
    <source>
        <dbReference type="PROSITE" id="PS50151"/>
    </source>
</evidence>
<dbReference type="GO" id="GO:1990170">
    <property type="term" value="P:stress response to cadmium ion"/>
    <property type="evidence" value="ECO:0007669"/>
    <property type="project" value="TreeGrafter"/>
</dbReference>
<protein>
    <recommendedName>
        <fullName evidence="2">UVR domain-containing protein</fullName>
    </recommendedName>
</protein>